<accession>A0A9D4UYW8</accession>
<dbReference type="Proteomes" id="UP000886520">
    <property type="component" value="Chromosome 8"/>
</dbReference>
<dbReference type="EMBL" id="JABFUD020000008">
    <property type="protein sequence ID" value="KAI5076469.1"/>
    <property type="molecule type" value="Genomic_DNA"/>
</dbReference>
<proteinExistence type="predicted"/>
<evidence type="ECO:0000313" key="2">
    <source>
        <dbReference type="Proteomes" id="UP000886520"/>
    </source>
</evidence>
<name>A0A9D4UYW8_ADICA</name>
<sequence length="210" mass="24370">MRPDEQELALVLIMRKNLIIMRKNLFRFLRALSVHFCHRKTLKYMVVSDSHQRKGKGARKTWPEQRNFQSNSLGGRIRWSSSGAHKQHQHISLLKFLFTVALREKAQTLNYQQILNTAWPALKDFVFNVYKESHRSNDNYTRENMLARGPLHYMQHEEGADGERVPTSLSLPQPINPFMSKDISSLYNLSVISQAFLHPKGSNNNVTVLP</sequence>
<keyword evidence="2" id="KW-1185">Reference proteome</keyword>
<reference evidence="1" key="1">
    <citation type="submission" date="2021-01" db="EMBL/GenBank/DDBJ databases">
        <title>Adiantum capillus-veneris genome.</title>
        <authorList>
            <person name="Fang Y."/>
            <person name="Liao Q."/>
        </authorList>
    </citation>
    <scope>NUCLEOTIDE SEQUENCE</scope>
    <source>
        <strain evidence="1">H3</strain>
        <tissue evidence="1">Leaf</tissue>
    </source>
</reference>
<dbReference type="AlphaFoldDB" id="A0A9D4UYW8"/>
<comment type="caution">
    <text evidence="1">The sequence shown here is derived from an EMBL/GenBank/DDBJ whole genome shotgun (WGS) entry which is preliminary data.</text>
</comment>
<gene>
    <name evidence="1" type="ORF">GOP47_0008534</name>
</gene>
<organism evidence="1 2">
    <name type="scientific">Adiantum capillus-veneris</name>
    <name type="common">Maidenhair fern</name>
    <dbReference type="NCBI Taxonomy" id="13818"/>
    <lineage>
        <taxon>Eukaryota</taxon>
        <taxon>Viridiplantae</taxon>
        <taxon>Streptophyta</taxon>
        <taxon>Embryophyta</taxon>
        <taxon>Tracheophyta</taxon>
        <taxon>Polypodiopsida</taxon>
        <taxon>Polypodiidae</taxon>
        <taxon>Polypodiales</taxon>
        <taxon>Pteridineae</taxon>
        <taxon>Pteridaceae</taxon>
        <taxon>Vittarioideae</taxon>
        <taxon>Adiantum</taxon>
    </lineage>
</organism>
<evidence type="ECO:0000313" key="1">
    <source>
        <dbReference type="EMBL" id="KAI5076469.1"/>
    </source>
</evidence>
<protein>
    <submittedName>
        <fullName evidence="1">Uncharacterized protein</fullName>
    </submittedName>
</protein>